<geneLocation type="plasmid" evidence="5">
    <name>pKVU_100</name>
</geneLocation>
<feature type="domain" description="Acetophenone carboxylase-like C-terminal" evidence="3">
    <location>
        <begin position="520"/>
        <end position="693"/>
    </location>
</feature>
<dbReference type="InterPro" id="IPR045079">
    <property type="entry name" value="Oxoprolinase-like"/>
</dbReference>
<keyword evidence="4" id="KW-0378">Hydrolase</keyword>
<dbReference type="InterPro" id="IPR002821">
    <property type="entry name" value="Hydantoinase_A"/>
</dbReference>
<evidence type="ECO:0000313" key="5">
    <source>
        <dbReference type="Proteomes" id="UP000000692"/>
    </source>
</evidence>
<feature type="domain" description="Hydantoinase/oxoprolinase N-terminal" evidence="2">
    <location>
        <begin position="14"/>
        <end position="188"/>
    </location>
</feature>
<gene>
    <name evidence="4" type="ordered locus">KVU_PA0181</name>
</gene>
<dbReference type="GO" id="GO:0006749">
    <property type="term" value="P:glutathione metabolic process"/>
    <property type="evidence" value="ECO:0007669"/>
    <property type="project" value="TreeGrafter"/>
</dbReference>
<dbReference type="Pfam" id="PF19278">
    <property type="entry name" value="Hydant_A_C"/>
    <property type="match status" value="1"/>
</dbReference>
<dbReference type="GO" id="GO:0017168">
    <property type="term" value="F:5-oxoprolinase (ATP-hydrolyzing) activity"/>
    <property type="evidence" value="ECO:0007669"/>
    <property type="project" value="TreeGrafter"/>
</dbReference>
<name>F9YB46_KETVW</name>
<keyword evidence="4" id="KW-0614">Plasmid</keyword>
<dbReference type="InterPro" id="IPR049517">
    <property type="entry name" value="ACX-like_C"/>
</dbReference>
<reference evidence="4 5" key="1">
    <citation type="journal article" date="2011" name="J. Bacteriol.">
        <title>Complete genome sequence of the industrial strain Ketogulonicigenium vulgare WSH-001.</title>
        <authorList>
            <person name="Liu L."/>
            <person name="Li Y."/>
            <person name="Zhang J."/>
            <person name="Zhou Z."/>
            <person name="Liu J."/>
            <person name="Li X."/>
            <person name="Zhou J."/>
            <person name="Du G."/>
            <person name="Wang L."/>
            <person name="Chen J."/>
        </authorList>
    </citation>
    <scope>NUCLEOTIDE SEQUENCE [LARGE SCALE GENOMIC DNA]</scope>
    <source>
        <strain evidence="4 5">WSH-001</strain>
        <plasmid evidence="5">pKVU_100</plasmid>
    </source>
</reference>
<dbReference type="Pfam" id="PF05378">
    <property type="entry name" value="Hydant_A_N"/>
    <property type="match status" value="1"/>
</dbReference>
<organism evidence="4 5">
    <name type="scientific">Ketogulonicigenium vulgare (strain WSH-001)</name>
    <dbReference type="NCBI Taxonomy" id="759362"/>
    <lineage>
        <taxon>Bacteria</taxon>
        <taxon>Pseudomonadati</taxon>
        <taxon>Pseudomonadota</taxon>
        <taxon>Alphaproteobacteria</taxon>
        <taxon>Rhodobacterales</taxon>
        <taxon>Roseobacteraceae</taxon>
        <taxon>Ketogulonicigenium</taxon>
    </lineage>
</organism>
<dbReference type="OrthoDB" id="9759608at2"/>
<evidence type="ECO:0000313" key="4">
    <source>
        <dbReference type="EMBL" id="AEM42598.1"/>
    </source>
</evidence>
<proteinExistence type="predicted"/>
<dbReference type="AlphaFoldDB" id="F9YB46"/>
<feature type="domain" description="Hydantoinase A/oxoprolinase" evidence="1">
    <location>
        <begin position="214"/>
        <end position="504"/>
    </location>
</feature>
<dbReference type="Proteomes" id="UP000000692">
    <property type="component" value="Plasmid 1"/>
</dbReference>
<dbReference type="EMBL" id="CP002019">
    <property type="protein sequence ID" value="AEM42598.1"/>
    <property type="molecule type" value="Genomic_DNA"/>
</dbReference>
<dbReference type="PANTHER" id="PTHR11365">
    <property type="entry name" value="5-OXOPROLINASE RELATED"/>
    <property type="match status" value="1"/>
</dbReference>
<sequence length="703" mass="72612">MDDLTFHAPTGGCRIGIDVGGTFTDFVLADAETGAVTIFKEPSVPSDPSASVELGLPKLLARAGKRPQDVQLIVHGTTIGLNAIIQRRGAKLGLVVSRGHRGVLEIGRSNMPSAFSYLVPKEEALVKRRLIAEVSQRILPDGSVEGEATEDALDAIAAHFIASGVDAVGVLLVHSHRRADVEIALADRLAARMPQVAVTASAAVWPEQREYERGLVALINAYVQPIMTSYLNRLQTRVAGLGIAAPIYITANNGGTLSLATAAARPIDTLLSGPASGVVAAAAAARASGVRDVITVDMGGTSADMSVVSDGQPETGNRTHIGDFPIIVPVVNVSAIGAGGGSIVWVDPHGVLKIGPASAGADPGPVSYGRGGTAPTVTDCFLVSGFIDPDRFVGGRMRLDIAAARAALDGIGAKIGLPAGETRAARAAEAALRVTTAVMTAEMAKNIAQRGQDLRSFTLLPFGGAGPTQANLIAESAGLSQILVPARPGTFCALGAIMADVKRDYVRSSSYNLMQGDAAPALAAAIADMTAEAAAWVAGEGDILTGHAIAVTFDMRYHKQAFDLSVPLVGAPDAAALVEGFHLAHERLYHFRDPDADVEITAIRLRVTGHVVPLRQEGNGQALTTASGTVPGAVSGTGATQSRQLFWNGAAHPAAVHTRDSLGIGSRLIGPAIVEQEDTTVVILPGWTGEVDDAAHLIVTRNA</sequence>
<dbReference type="PANTHER" id="PTHR11365:SF23">
    <property type="entry name" value="HYPOTHETICAL 5-OXOPROLINASE (EUROFUNG)-RELATED"/>
    <property type="match status" value="1"/>
</dbReference>
<accession>F9YB46</accession>
<dbReference type="InterPro" id="IPR008040">
    <property type="entry name" value="Hydant_A_N"/>
</dbReference>
<dbReference type="InterPro" id="IPR043129">
    <property type="entry name" value="ATPase_NBD"/>
</dbReference>
<dbReference type="SUPFAM" id="SSF53067">
    <property type="entry name" value="Actin-like ATPase domain"/>
    <property type="match status" value="1"/>
</dbReference>
<protein>
    <submittedName>
        <fullName evidence="4">5-oxoprolinase (ATP-hydrolyzing)</fullName>
        <ecNumber evidence="4">3.5.2.14</ecNumber>
    </submittedName>
</protein>
<evidence type="ECO:0000259" key="2">
    <source>
        <dbReference type="Pfam" id="PF05378"/>
    </source>
</evidence>
<dbReference type="EC" id="3.5.2.14" evidence="4"/>
<dbReference type="Pfam" id="PF01968">
    <property type="entry name" value="Hydantoinase_A"/>
    <property type="match status" value="1"/>
</dbReference>
<keyword evidence="5" id="KW-1185">Reference proteome</keyword>
<dbReference type="RefSeq" id="WP_013368527.1">
    <property type="nucleotide sequence ID" value="NC_017386.1"/>
</dbReference>
<evidence type="ECO:0000259" key="3">
    <source>
        <dbReference type="Pfam" id="PF19278"/>
    </source>
</evidence>
<dbReference type="GO" id="GO:0047423">
    <property type="term" value="F:N-methylhydantoinase (ATP-hydrolyzing) activity"/>
    <property type="evidence" value="ECO:0007669"/>
    <property type="project" value="UniProtKB-EC"/>
</dbReference>
<dbReference type="KEGG" id="kvl:KVU_PA0181"/>
<evidence type="ECO:0000259" key="1">
    <source>
        <dbReference type="Pfam" id="PF01968"/>
    </source>
</evidence>
<dbReference type="PATRIC" id="fig|759362.5.peg.2874"/>
<dbReference type="GO" id="GO:0005829">
    <property type="term" value="C:cytosol"/>
    <property type="evidence" value="ECO:0007669"/>
    <property type="project" value="TreeGrafter"/>
</dbReference>
<dbReference type="HOGENOM" id="CLU_002157_1_2_5"/>